<sequence>MKLVMHTRPASANSLATSAMRRMFSSLSVEVKPRFLLSPWRMLSPSRE</sequence>
<organism evidence="1">
    <name type="scientific">Anguilla anguilla</name>
    <name type="common">European freshwater eel</name>
    <name type="synonym">Muraena anguilla</name>
    <dbReference type="NCBI Taxonomy" id="7936"/>
    <lineage>
        <taxon>Eukaryota</taxon>
        <taxon>Metazoa</taxon>
        <taxon>Chordata</taxon>
        <taxon>Craniata</taxon>
        <taxon>Vertebrata</taxon>
        <taxon>Euteleostomi</taxon>
        <taxon>Actinopterygii</taxon>
        <taxon>Neopterygii</taxon>
        <taxon>Teleostei</taxon>
        <taxon>Anguilliformes</taxon>
        <taxon>Anguillidae</taxon>
        <taxon>Anguilla</taxon>
    </lineage>
</organism>
<reference evidence="1" key="2">
    <citation type="journal article" date="2015" name="Fish Shellfish Immunol.">
        <title>Early steps in the European eel (Anguilla anguilla)-Vibrio vulnificus interaction in the gills: Role of the RtxA13 toxin.</title>
        <authorList>
            <person name="Callol A."/>
            <person name="Pajuelo D."/>
            <person name="Ebbesson L."/>
            <person name="Teles M."/>
            <person name="MacKenzie S."/>
            <person name="Amaro C."/>
        </authorList>
    </citation>
    <scope>NUCLEOTIDE SEQUENCE</scope>
</reference>
<name>A0A0E9UX08_ANGAN</name>
<dbReference type="AlphaFoldDB" id="A0A0E9UX08"/>
<protein>
    <submittedName>
        <fullName evidence="1">Uncharacterized protein</fullName>
    </submittedName>
</protein>
<evidence type="ECO:0000313" key="1">
    <source>
        <dbReference type="EMBL" id="JAH70409.1"/>
    </source>
</evidence>
<reference evidence="1" key="1">
    <citation type="submission" date="2014-11" db="EMBL/GenBank/DDBJ databases">
        <authorList>
            <person name="Amaro Gonzalez C."/>
        </authorList>
    </citation>
    <scope>NUCLEOTIDE SEQUENCE</scope>
</reference>
<proteinExistence type="predicted"/>
<dbReference type="EMBL" id="GBXM01038168">
    <property type="protein sequence ID" value="JAH70409.1"/>
    <property type="molecule type" value="Transcribed_RNA"/>
</dbReference>
<accession>A0A0E9UX08</accession>